<evidence type="ECO:0000313" key="2">
    <source>
        <dbReference type="Proteomes" id="UP001056120"/>
    </source>
</evidence>
<dbReference type="Proteomes" id="UP001056120">
    <property type="component" value="Linkage Group LG15"/>
</dbReference>
<sequence>MLTINSILSSSSNSDESITLQFVNAKSHLLYGLPDLNFIEPPIDPRLNHVDFVDLISDLYWRIMHSGFEYETRCLYLEQHALLCTLGDPKLLRRSLQSARAHVVDVHWKVVLSAWLRYKRRDGELVGVSALDCIGKVLECPKSALDKDGYHSYRGGGERSVPLRTGKGEAGQD</sequence>
<keyword evidence="2" id="KW-1185">Reference proteome</keyword>
<protein>
    <submittedName>
        <fullName evidence="1">Uncharacterized protein</fullName>
    </submittedName>
</protein>
<name>A0ACB9G360_9ASTR</name>
<accession>A0ACB9G360</accession>
<dbReference type="EMBL" id="CM042032">
    <property type="protein sequence ID" value="KAI3777825.1"/>
    <property type="molecule type" value="Genomic_DNA"/>
</dbReference>
<organism evidence="1 2">
    <name type="scientific">Smallanthus sonchifolius</name>
    <dbReference type="NCBI Taxonomy" id="185202"/>
    <lineage>
        <taxon>Eukaryota</taxon>
        <taxon>Viridiplantae</taxon>
        <taxon>Streptophyta</taxon>
        <taxon>Embryophyta</taxon>
        <taxon>Tracheophyta</taxon>
        <taxon>Spermatophyta</taxon>
        <taxon>Magnoliopsida</taxon>
        <taxon>eudicotyledons</taxon>
        <taxon>Gunneridae</taxon>
        <taxon>Pentapetalae</taxon>
        <taxon>asterids</taxon>
        <taxon>campanulids</taxon>
        <taxon>Asterales</taxon>
        <taxon>Asteraceae</taxon>
        <taxon>Asteroideae</taxon>
        <taxon>Heliantheae alliance</taxon>
        <taxon>Millerieae</taxon>
        <taxon>Smallanthus</taxon>
    </lineage>
</organism>
<reference evidence="2" key="1">
    <citation type="journal article" date="2022" name="Mol. Ecol. Resour.">
        <title>The genomes of chicory, endive, great burdock and yacon provide insights into Asteraceae palaeo-polyploidization history and plant inulin production.</title>
        <authorList>
            <person name="Fan W."/>
            <person name="Wang S."/>
            <person name="Wang H."/>
            <person name="Wang A."/>
            <person name="Jiang F."/>
            <person name="Liu H."/>
            <person name="Zhao H."/>
            <person name="Xu D."/>
            <person name="Zhang Y."/>
        </authorList>
    </citation>
    <scope>NUCLEOTIDE SEQUENCE [LARGE SCALE GENOMIC DNA]</scope>
    <source>
        <strain evidence="2">cv. Yunnan</strain>
    </source>
</reference>
<gene>
    <name evidence="1" type="ORF">L1987_47628</name>
</gene>
<reference evidence="1 2" key="2">
    <citation type="journal article" date="2022" name="Mol. Ecol. Resour.">
        <title>The genomes of chicory, endive, great burdock and yacon provide insights into Asteraceae paleo-polyploidization history and plant inulin production.</title>
        <authorList>
            <person name="Fan W."/>
            <person name="Wang S."/>
            <person name="Wang H."/>
            <person name="Wang A."/>
            <person name="Jiang F."/>
            <person name="Liu H."/>
            <person name="Zhao H."/>
            <person name="Xu D."/>
            <person name="Zhang Y."/>
        </authorList>
    </citation>
    <scope>NUCLEOTIDE SEQUENCE [LARGE SCALE GENOMIC DNA]</scope>
    <source>
        <strain evidence="2">cv. Yunnan</strain>
        <tissue evidence="1">Leaves</tissue>
    </source>
</reference>
<proteinExistence type="predicted"/>
<evidence type="ECO:0000313" key="1">
    <source>
        <dbReference type="EMBL" id="KAI3777825.1"/>
    </source>
</evidence>
<comment type="caution">
    <text evidence="1">The sequence shown here is derived from an EMBL/GenBank/DDBJ whole genome shotgun (WGS) entry which is preliminary data.</text>
</comment>